<reference evidence="2 3" key="1">
    <citation type="submission" date="2016-10" db="EMBL/GenBank/DDBJ databases">
        <authorList>
            <person name="de Groot N.N."/>
        </authorList>
    </citation>
    <scope>NUCLEOTIDE SEQUENCE [LARGE SCALE GENOMIC DNA]</scope>
    <source>
        <strain evidence="2 3">47C3B</strain>
    </source>
</reference>
<keyword evidence="1" id="KW-0812">Transmembrane</keyword>
<evidence type="ECO:0000256" key="1">
    <source>
        <dbReference type="SAM" id="Phobius"/>
    </source>
</evidence>
<organism evidence="2 3">
    <name type="scientific">Mucilaginibacter pineti</name>
    <dbReference type="NCBI Taxonomy" id="1391627"/>
    <lineage>
        <taxon>Bacteria</taxon>
        <taxon>Pseudomonadati</taxon>
        <taxon>Bacteroidota</taxon>
        <taxon>Sphingobacteriia</taxon>
        <taxon>Sphingobacteriales</taxon>
        <taxon>Sphingobacteriaceae</taxon>
        <taxon>Mucilaginibacter</taxon>
    </lineage>
</organism>
<proteinExistence type="predicted"/>
<sequence>MEFNEDKKEYADDEYVDIYSKKAIFWFSIFSYTYGGILLIINLYTAGYKRAVSYVLLFLLSFYFLTIYAFQLSGIKLDMAMIRKATSATNPDFAQLLPMLQLMGITFGLNIIAGLVLTQFFFKKYFPDDDYYPKPVLQPIIIYIILSLFFMFLF</sequence>
<feature type="transmembrane region" description="Helical" evidence="1">
    <location>
        <begin position="51"/>
        <end position="72"/>
    </location>
</feature>
<dbReference type="RefSeq" id="WP_143014042.1">
    <property type="nucleotide sequence ID" value="NZ_FNAI01000001.1"/>
</dbReference>
<accession>A0A1G6V888</accession>
<name>A0A1G6V888_9SPHI</name>
<dbReference type="STRING" id="1391627.SAMN05216464_101876"/>
<dbReference type="Proteomes" id="UP000199072">
    <property type="component" value="Unassembled WGS sequence"/>
</dbReference>
<feature type="transmembrane region" description="Helical" evidence="1">
    <location>
        <begin position="136"/>
        <end position="153"/>
    </location>
</feature>
<feature type="transmembrane region" description="Helical" evidence="1">
    <location>
        <begin position="24"/>
        <end position="45"/>
    </location>
</feature>
<protein>
    <submittedName>
        <fullName evidence="2">Uncharacterized protein</fullName>
    </submittedName>
</protein>
<dbReference type="AlphaFoldDB" id="A0A1G6V888"/>
<feature type="transmembrane region" description="Helical" evidence="1">
    <location>
        <begin position="93"/>
        <end position="116"/>
    </location>
</feature>
<keyword evidence="3" id="KW-1185">Reference proteome</keyword>
<keyword evidence="1" id="KW-1133">Transmembrane helix</keyword>
<gene>
    <name evidence="2" type="ORF">SAMN05216464_101876</name>
</gene>
<dbReference type="EMBL" id="FNAI01000001">
    <property type="protein sequence ID" value="SDD49045.1"/>
    <property type="molecule type" value="Genomic_DNA"/>
</dbReference>
<evidence type="ECO:0000313" key="2">
    <source>
        <dbReference type="EMBL" id="SDD49045.1"/>
    </source>
</evidence>
<dbReference type="OrthoDB" id="764986at2"/>
<evidence type="ECO:0000313" key="3">
    <source>
        <dbReference type="Proteomes" id="UP000199072"/>
    </source>
</evidence>
<keyword evidence="1" id="KW-0472">Membrane</keyword>